<dbReference type="Proteomes" id="UP000694005">
    <property type="component" value="Chromosome A06"/>
</dbReference>
<name>A0A3P5YZ44_BRACM</name>
<dbReference type="Gramene" id="A06p05060.2_BraZ1">
    <property type="protein sequence ID" value="A06p05060.2_BraZ1.CDS"/>
    <property type="gene ID" value="A06g05060.2_BraZ1"/>
</dbReference>
<keyword evidence="1" id="KW-0812">Transmembrane</keyword>
<evidence type="ECO:0000313" key="2">
    <source>
        <dbReference type="EMBL" id="CAG7868266.1"/>
    </source>
</evidence>
<dbReference type="EMBL" id="LR031569">
    <property type="protein sequence ID" value="VDC65148.1"/>
    <property type="molecule type" value="Genomic_DNA"/>
</dbReference>
<dbReference type="AlphaFoldDB" id="A0A3P5YZ44"/>
<organism evidence="3">
    <name type="scientific">Brassica campestris</name>
    <name type="common">Field mustard</name>
    <dbReference type="NCBI Taxonomy" id="3711"/>
    <lineage>
        <taxon>Eukaryota</taxon>
        <taxon>Viridiplantae</taxon>
        <taxon>Streptophyta</taxon>
        <taxon>Embryophyta</taxon>
        <taxon>Tracheophyta</taxon>
        <taxon>Spermatophyta</taxon>
        <taxon>Magnoliopsida</taxon>
        <taxon>eudicotyledons</taxon>
        <taxon>Gunneridae</taxon>
        <taxon>Pentapetalae</taxon>
        <taxon>rosids</taxon>
        <taxon>malvids</taxon>
        <taxon>Brassicales</taxon>
        <taxon>Brassicaceae</taxon>
        <taxon>Brassiceae</taxon>
        <taxon>Brassica</taxon>
    </lineage>
</organism>
<evidence type="ECO:0000256" key="1">
    <source>
        <dbReference type="SAM" id="Phobius"/>
    </source>
</evidence>
<sequence length="221" mass="25417">MYHRIPSLMEPFLRRVSALSFCVYGVVFVRSRRWVREDSDGFSGGECVRAVSHGEEIAFRFVHASYFRSGYGDGVGLFDPIVFWNGGYGRCMKIVINNFYRKIAYRIKCNAKTTYVIGMYVGVATAGVFIIWYTHSSFMGIDLSQDGHSLVRYSQLSHWGQCSSWERLQSLSFHSWLSDILVRHKPVRVFPSGEDQSIHTLPLGVGSHRNVQLHERTLRRH</sequence>
<accession>A0A3P5YZ44</accession>
<protein>
    <submittedName>
        <fullName evidence="2">Uncharacterized protein</fullName>
    </submittedName>
</protein>
<reference evidence="3" key="1">
    <citation type="submission" date="2018-11" db="EMBL/GenBank/DDBJ databases">
        <authorList>
            <consortium name="Genoscope - CEA"/>
            <person name="William W."/>
        </authorList>
    </citation>
    <scope>NUCLEOTIDE SEQUENCE</scope>
</reference>
<dbReference type="EMBL" id="LS974622">
    <property type="protein sequence ID" value="CAG7868266.1"/>
    <property type="molecule type" value="Genomic_DNA"/>
</dbReference>
<keyword evidence="1" id="KW-0472">Membrane</keyword>
<evidence type="ECO:0000313" key="3">
    <source>
        <dbReference type="EMBL" id="VDC65148.1"/>
    </source>
</evidence>
<keyword evidence="1" id="KW-1133">Transmembrane helix</keyword>
<feature type="transmembrane region" description="Helical" evidence="1">
    <location>
        <begin position="115"/>
        <end position="134"/>
    </location>
</feature>
<proteinExistence type="predicted"/>
<gene>
    <name evidence="3" type="ORF">BRAA06T23688Z</name>
    <name evidence="2" type="ORF">BRAPAZ1V2_A06P05060.2</name>
</gene>